<dbReference type="EMBL" id="JAUTAL010000001">
    <property type="protein sequence ID" value="MDQ1096275.1"/>
    <property type="molecule type" value="Genomic_DNA"/>
</dbReference>
<keyword evidence="2" id="KW-1185">Reference proteome</keyword>
<dbReference type="Proteomes" id="UP001225072">
    <property type="component" value="Unassembled WGS sequence"/>
</dbReference>
<evidence type="ECO:0000313" key="1">
    <source>
        <dbReference type="EMBL" id="MDQ1096275.1"/>
    </source>
</evidence>
<accession>A0ABU0TJ26</accession>
<organism evidence="1 2">
    <name type="scientific">Chryseobacterium camelliae</name>
    <dbReference type="NCBI Taxonomy" id="1265445"/>
    <lineage>
        <taxon>Bacteria</taxon>
        <taxon>Pseudomonadati</taxon>
        <taxon>Bacteroidota</taxon>
        <taxon>Flavobacteriia</taxon>
        <taxon>Flavobacteriales</taxon>
        <taxon>Weeksellaceae</taxon>
        <taxon>Chryseobacterium group</taxon>
        <taxon>Chryseobacterium</taxon>
    </lineage>
</organism>
<proteinExistence type="predicted"/>
<protein>
    <submittedName>
        <fullName evidence="1">Uncharacterized protein</fullName>
    </submittedName>
</protein>
<gene>
    <name evidence="1" type="ORF">QE404_001422</name>
</gene>
<reference evidence="1 2" key="1">
    <citation type="submission" date="2023-07" db="EMBL/GenBank/DDBJ databases">
        <title>Functional and genomic diversity of the sorghum phyllosphere microbiome.</title>
        <authorList>
            <person name="Shade A."/>
        </authorList>
    </citation>
    <scope>NUCLEOTIDE SEQUENCE [LARGE SCALE GENOMIC DNA]</scope>
    <source>
        <strain evidence="1 2">SORGH_AS_1064</strain>
    </source>
</reference>
<name>A0ABU0TJ26_9FLAO</name>
<comment type="caution">
    <text evidence="1">The sequence shown here is derived from an EMBL/GenBank/DDBJ whole genome shotgun (WGS) entry which is preliminary data.</text>
</comment>
<sequence>MKTYFGKQFERYCSSKRTRVEFKIREIVNIKKFRS</sequence>
<evidence type="ECO:0000313" key="2">
    <source>
        <dbReference type="Proteomes" id="UP001225072"/>
    </source>
</evidence>